<dbReference type="AlphaFoldDB" id="A0A7Z9E3C3"/>
<gene>
    <name evidence="2" type="ORF">PL8927_820062</name>
</gene>
<dbReference type="EMBL" id="CZCU02000160">
    <property type="protein sequence ID" value="VXD24458.1"/>
    <property type="molecule type" value="Genomic_DNA"/>
</dbReference>
<dbReference type="InterPro" id="IPR002716">
    <property type="entry name" value="PIN_dom"/>
</dbReference>
<dbReference type="CDD" id="cd09854">
    <property type="entry name" value="PIN_VapC-like"/>
    <property type="match status" value="1"/>
</dbReference>
<dbReference type="Pfam" id="PF01850">
    <property type="entry name" value="PIN"/>
    <property type="match status" value="1"/>
</dbReference>
<reference evidence="2" key="1">
    <citation type="submission" date="2019-10" db="EMBL/GenBank/DDBJ databases">
        <authorList>
            <consortium name="Genoscope - CEA"/>
            <person name="William W."/>
        </authorList>
    </citation>
    <scope>NUCLEOTIDE SEQUENCE [LARGE SCALE GENOMIC DNA]</scope>
    <source>
        <strain evidence="2">BBR_PRJEB10992</strain>
    </source>
</reference>
<accession>A0A7Z9E3C3</accession>
<dbReference type="InterPro" id="IPR029060">
    <property type="entry name" value="PIN-like_dom_sf"/>
</dbReference>
<evidence type="ECO:0000259" key="1">
    <source>
        <dbReference type="Pfam" id="PF01850"/>
    </source>
</evidence>
<dbReference type="Proteomes" id="UP000184550">
    <property type="component" value="Unassembled WGS sequence"/>
</dbReference>
<evidence type="ECO:0000313" key="3">
    <source>
        <dbReference type="Proteomes" id="UP000184550"/>
    </source>
</evidence>
<evidence type="ECO:0000313" key="2">
    <source>
        <dbReference type="EMBL" id="VXD24458.1"/>
    </source>
</evidence>
<protein>
    <recommendedName>
        <fullName evidence="1">PIN domain-containing protein</fullName>
    </recommendedName>
</protein>
<comment type="caution">
    <text evidence="2">The sequence shown here is derived from an EMBL/GenBank/DDBJ whole genome shotgun (WGS) entry which is preliminary data.</text>
</comment>
<proteinExistence type="predicted"/>
<keyword evidence="3" id="KW-1185">Reference proteome</keyword>
<dbReference type="SUPFAM" id="SSF88723">
    <property type="entry name" value="PIN domain-like"/>
    <property type="match status" value="1"/>
</dbReference>
<dbReference type="Gene3D" id="3.40.50.1010">
    <property type="entry name" value="5'-nuclease"/>
    <property type="match status" value="1"/>
</dbReference>
<feature type="domain" description="PIN" evidence="1">
    <location>
        <begin position="4"/>
        <end position="135"/>
    </location>
</feature>
<dbReference type="OrthoDB" id="7062868at2"/>
<organism evidence="2 3">
    <name type="scientific">Planktothrix serta PCC 8927</name>
    <dbReference type="NCBI Taxonomy" id="671068"/>
    <lineage>
        <taxon>Bacteria</taxon>
        <taxon>Bacillati</taxon>
        <taxon>Cyanobacteriota</taxon>
        <taxon>Cyanophyceae</taxon>
        <taxon>Oscillatoriophycideae</taxon>
        <taxon>Oscillatoriales</taxon>
        <taxon>Microcoleaceae</taxon>
        <taxon>Planktothrix</taxon>
    </lineage>
</organism>
<name>A0A7Z9E3C3_9CYAN</name>
<sequence>MLCLVDTNILLRFADRSHPLYPVIRTAVKQLRQDGYKLQLASQNCVEFWNVVTRPIEKNGIGLTPADADLLLRRIERLFPLFPDTNLTYSEWRRLVVTYRVSGVQVHDARLVAIMKANGAAHILTLNVKDFTRYANEGIVPIDPNTISE</sequence>